<dbReference type="InterPro" id="IPR045063">
    <property type="entry name" value="Dynamin_N"/>
</dbReference>
<gene>
    <name evidence="4" type="primary">LOC114440147</name>
</gene>
<evidence type="ECO:0000313" key="3">
    <source>
        <dbReference type="Proteomes" id="UP000515145"/>
    </source>
</evidence>
<dbReference type="AlphaFoldDB" id="A0A6P7ISD2"/>
<dbReference type="RefSeq" id="XP_028268241.1">
    <property type="nucleotide sequence ID" value="XM_028412440.1"/>
</dbReference>
<dbReference type="Gene3D" id="3.40.50.300">
    <property type="entry name" value="P-loop containing nucleotide triphosphate hydrolases"/>
    <property type="match status" value="2"/>
</dbReference>
<protein>
    <submittedName>
        <fullName evidence="4">Nuclear GTPase SLIP-GC-like isoform X1</fullName>
    </submittedName>
</protein>
<name>A0A6P7ISD2_9TELE</name>
<feature type="compositionally biased region" description="Acidic residues" evidence="1">
    <location>
        <begin position="259"/>
        <end position="275"/>
    </location>
</feature>
<dbReference type="InterPro" id="IPR053082">
    <property type="entry name" value="Nuclear_GTPase_SLIP-GC"/>
</dbReference>
<proteinExistence type="predicted"/>
<dbReference type="Pfam" id="PF00350">
    <property type="entry name" value="Dynamin_N"/>
    <property type="match status" value="1"/>
</dbReference>
<feature type="domain" description="Dynamin N-terminal" evidence="2">
    <location>
        <begin position="175"/>
        <end position="418"/>
    </location>
</feature>
<evidence type="ECO:0000256" key="1">
    <source>
        <dbReference type="SAM" id="MobiDB-lite"/>
    </source>
</evidence>
<organism evidence="3 4">
    <name type="scientific">Parambassis ranga</name>
    <name type="common">Indian glassy fish</name>
    <dbReference type="NCBI Taxonomy" id="210632"/>
    <lineage>
        <taxon>Eukaryota</taxon>
        <taxon>Metazoa</taxon>
        <taxon>Chordata</taxon>
        <taxon>Craniata</taxon>
        <taxon>Vertebrata</taxon>
        <taxon>Euteleostomi</taxon>
        <taxon>Actinopterygii</taxon>
        <taxon>Neopterygii</taxon>
        <taxon>Teleostei</taxon>
        <taxon>Neoteleostei</taxon>
        <taxon>Acanthomorphata</taxon>
        <taxon>Ovalentaria</taxon>
        <taxon>Ambassidae</taxon>
        <taxon>Parambassis</taxon>
    </lineage>
</organism>
<accession>A0A6P7ISD2</accession>
<dbReference type="InterPro" id="IPR027417">
    <property type="entry name" value="P-loop_NTPase"/>
</dbReference>
<dbReference type="Proteomes" id="UP000515145">
    <property type="component" value="Chromosome 8"/>
</dbReference>
<sequence length="841" mass="96217">MDDFVCNKLTEWGLSEWIGSFKEHGIGKESLYCLTRNEDIDKLIPKMGPKLIFMKRLKLLQVRPSTSAAAKRNLDPEGESSVGQSPTKHQHKAIPGPSPAKRKLDPEGESSEGQSPTKHQHKAIPGPSPEATILFDVKTIMGHVHERLRKQQPTKLNNFLKNKIRELKIDKKELVGVFGKTGAGKSSLINAVLREKHLLPSGSVSACTSVMIKVEANMDNSKYEADIEFITVEEWRNELWSMCQFLWNADQKKHAAADGGDDDDGSDGDDDDFDDVEHRDIEEKLSALYGEEWKQKKTSHEDLMDNKYFREIPEFFFSRKKTLTAQTAKELSAQFIKYTRSDSKQEEGRKEIKRWYWPLVKSVTVKVPNNDLQHVTLVDLPGNGDRNKSRDEMWKEIVTKCSTVWIVTDINRAASEKEPWEILKGAASFIGNGGQCQYIHFICTKSDCIEEADDNDIYAQILKRNRRAKEAVNAEFNKQKHIKKHFSEDTFEVFTVSSKRFLQRKCLQPEDTEIPKLQRFLKNLNDSHSETVNYVSGAHGILSLIQGASCRDGANKNTAVCAELEHNLNHQICKVKTVMAETYKAFQICLDAGVERSRSSCEKELSSFLYPRKKGGKKRCGFHGTLKCVVKYGGIHKPKKGAAINLNMKLSSHLTDSIDEEFRRTFPQTKEKCGAFKGVINSFSLNTERLIDKYKTHKDVKLQLVFLKTEEDMMKIKLNQMIRECKKLIYSSLTETVEKTMQTSYERAAVFKGKDTLKNMRNTLEQHVHDSKDTMFKQAKNNMLKNLNDLQKFILLALKNTMMESIELSLKTDEHSIPDVSEELVRVEKYYYDLQQMKSSH</sequence>
<dbReference type="FunCoup" id="A0A6P7ISD2">
    <property type="interactions" value="53"/>
</dbReference>
<dbReference type="PANTHER" id="PTHR47308">
    <property type="entry name" value="NUCLEAR GTPASE SLIP-GC"/>
    <property type="match status" value="1"/>
</dbReference>
<dbReference type="OrthoDB" id="3598281at2759"/>
<dbReference type="GO" id="GO:0003924">
    <property type="term" value="F:GTPase activity"/>
    <property type="evidence" value="ECO:0007669"/>
    <property type="project" value="TreeGrafter"/>
</dbReference>
<reference evidence="4" key="1">
    <citation type="submission" date="2025-08" db="UniProtKB">
        <authorList>
            <consortium name="RefSeq"/>
        </authorList>
    </citation>
    <scope>IDENTIFICATION</scope>
</reference>
<feature type="region of interest" description="Disordered" evidence="1">
    <location>
        <begin position="256"/>
        <end position="275"/>
    </location>
</feature>
<evidence type="ECO:0000259" key="2">
    <source>
        <dbReference type="Pfam" id="PF00350"/>
    </source>
</evidence>
<keyword evidence="3" id="KW-1185">Reference proteome</keyword>
<dbReference type="SUPFAM" id="SSF52540">
    <property type="entry name" value="P-loop containing nucleoside triphosphate hydrolases"/>
    <property type="match status" value="1"/>
</dbReference>
<dbReference type="PANTHER" id="PTHR47308:SF1">
    <property type="entry name" value="NUCLEAR GTPASE SLIP-GC"/>
    <property type="match status" value="1"/>
</dbReference>
<dbReference type="InParanoid" id="A0A6P7ISD2"/>
<evidence type="ECO:0000313" key="4">
    <source>
        <dbReference type="RefSeq" id="XP_028268241.1"/>
    </source>
</evidence>
<dbReference type="GeneID" id="114440147"/>
<feature type="region of interest" description="Disordered" evidence="1">
    <location>
        <begin position="66"/>
        <end position="129"/>
    </location>
</feature>